<evidence type="ECO:0000313" key="2">
    <source>
        <dbReference type="EMBL" id="GGZ73586.1"/>
    </source>
</evidence>
<dbReference type="EMBL" id="BMWH01000002">
    <property type="protein sequence ID" value="GGZ73586.1"/>
    <property type="molecule type" value="Genomic_DNA"/>
</dbReference>
<feature type="compositionally biased region" description="Basic and acidic residues" evidence="1">
    <location>
        <begin position="27"/>
        <end position="38"/>
    </location>
</feature>
<feature type="region of interest" description="Disordered" evidence="1">
    <location>
        <begin position="1"/>
        <end position="58"/>
    </location>
</feature>
<gene>
    <name evidence="2" type="ORF">GCM10010389_09000</name>
</gene>
<dbReference type="Proteomes" id="UP000623010">
    <property type="component" value="Unassembled WGS sequence"/>
</dbReference>
<name>A0A918QV41_9ACTN</name>
<reference evidence="2" key="2">
    <citation type="submission" date="2020-09" db="EMBL/GenBank/DDBJ databases">
        <authorList>
            <person name="Sun Q."/>
            <person name="Ohkuma M."/>
        </authorList>
    </citation>
    <scope>NUCLEOTIDE SEQUENCE</scope>
    <source>
        <strain evidence="2">JCM 5016</strain>
    </source>
</reference>
<reference evidence="2" key="1">
    <citation type="journal article" date="2014" name="Int. J. Syst. Evol. Microbiol.">
        <title>Complete genome sequence of Corynebacterium casei LMG S-19264T (=DSM 44701T), isolated from a smear-ripened cheese.</title>
        <authorList>
            <consortium name="US DOE Joint Genome Institute (JGI-PGF)"/>
            <person name="Walter F."/>
            <person name="Albersmeier A."/>
            <person name="Kalinowski J."/>
            <person name="Ruckert C."/>
        </authorList>
    </citation>
    <scope>NUCLEOTIDE SEQUENCE</scope>
    <source>
        <strain evidence="2">JCM 5016</strain>
    </source>
</reference>
<protein>
    <submittedName>
        <fullName evidence="2">Uncharacterized protein</fullName>
    </submittedName>
</protein>
<accession>A0A918QV41</accession>
<proteinExistence type="predicted"/>
<evidence type="ECO:0000256" key="1">
    <source>
        <dbReference type="SAM" id="MobiDB-lite"/>
    </source>
</evidence>
<sequence length="80" mass="8945">MPAKLNDEGTEAPAPGDSALPAKARLHPIETEIDETGRPTHRTHRTAANETTEWPSLHHSTVRRELWTRSGLVPYLVQIK</sequence>
<organism evidence="2 3">
    <name type="scientific">Streptomyces echinoruber</name>
    <dbReference type="NCBI Taxonomy" id="68898"/>
    <lineage>
        <taxon>Bacteria</taxon>
        <taxon>Bacillati</taxon>
        <taxon>Actinomycetota</taxon>
        <taxon>Actinomycetes</taxon>
        <taxon>Kitasatosporales</taxon>
        <taxon>Streptomycetaceae</taxon>
        <taxon>Streptomyces</taxon>
    </lineage>
</organism>
<dbReference type="AlphaFoldDB" id="A0A918QV41"/>
<keyword evidence="3" id="KW-1185">Reference proteome</keyword>
<comment type="caution">
    <text evidence="2">The sequence shown here is derived from an EMBL/GenBank/DDBJ whole genome shotgun (WGS) entry which is preliminary data.</text>
</comment>
<evidence type="ECO:0000313" key="3">
    <source>
        <dbReference type="Proteomes" id="UP000623010"/>
    </source>
</evidence>